<evidence type="ECO:0000256" key="1">
    <source>
        <dbReference type="SAM" id="MobiDB-lite"/>
    </source>
</evidence>
<dbReference type="AlphaFoldDB" id="A0A5N6EL24"/>
<keyword evidence="3" id="KW-1185">Reference proteome</keyword>
<reference evidence="2 3" key="1">
    <citation type="submission" date="2019-04" db="EMBL/GenBank/DDBJ databases">
        <title>Fungal friends and foes A comparative genomics study of 23 Aspergillus species from section Flavi.</title>
        <authorList>
            <consortium name="DOE Joint Genome Institute"/>
            <person name="Kjaerbolling I."/>
            <person name="Vesth T.C."/>
            <person name="Frisvad J.C."/>
            <person name="Nybo J.L."/>
            <person name="Theobald S."/>
            <person name="Kildgaard S."/>
            <person name="Petersen T.I."/>
            <person name="Kuo A."/>
            <person name="Sato A."/>
            <person name="Lyhne E.K."/>
            <person name="Kogle M.E."/>
            <person name="Wiebenga A."/>
            <person name="Kun R.S."/>
            <person name="Lubbers R.J."/>
            <person name="Makela M.R."/>
            <person name="Barry K."/>
            <person name="Chovatia M."/>
            <person name="Clum A."/>
            <person name="Daum C."/>
            <person name="Haridas S."/>
            <person name="He G."/>
            <person name="LaButti K."/>
            <person name="Lipzen A."/>
            <person name="Mondo S."/>
            <person name="Pangilinan J."/>
            <person name="Riley R."/>
            <person name="Salamov A."/>
            <person name="Simmons B.A."/>
            <person name="Magnuson J.K."/>
            <person name="Henrissat B."/>
            <person name="Mortensen U.H."/>
            <person name="Larsen T.O."/>
            <person name="De vries R.P."/>
            <person name="Grigoriev I.V."/>
            <person name="Machida M."/>
            <person name="Baker S.E."/>
            <person name="Andersen M.R."/>
        </authorList>
    </citation>
    <scope>NUCLEOTIDE SEQUENCE [LARGE SCALE GENOMIC DNA]</scope>
    <source>
        <strain evidence="2 3">CBS 126849</strain>
    </source>
</reference>
<organism evidence="2 3">
    <name type="scientific">Aspergillus novoparasiticus</name>
    <dbReference type="NCBI Taxonomy" id="986946"/>
    <lineage>
        <taxon>Eukaryota</taxon>
        <taxon>Fungi</taxon>
        <taxon>Dikarya</taxon>
        <taxon>Ascomycota</taxon>
        <taxon>Pezizomycotina</taxon>
        <taxon>Eurotiomycetes</taxon>
        <taxon>Eurotiomycetidae</taxon>
        <taxon>Eurotiales</taxon>
        <taxon>Aspergillaceae</taxon>
        <taxon>Aspergillus</taxon>
        <taxon>Aspergillus subgen. Circumdati</taxon>
    </lineage>
</organism>
<feature type="region of interest" description="Disordered" evidence="1">
    <location>
        <begin position="127"/>
        <end position="154"/>
    </location>
</feature>
<accession>A0A5N6EL24</accession>
<evidence type="ECO:0000313" key="3">
    <source>
        <dbReference type="Proteomes" id="UP000326799"/>
    </source>
</evidence>
<sequence>MPQPQSDQVNFLPFAGWEGGEYDEKPPRYVYYTIEWRLILNRKAEETLKADIKDMLQIKRKRQQRIQSKGTDVAMKVNDCSQKNIENFNNSTNIDWTPVEKQLRKWSNLFRIAKKLTKAIASSYRREDDNQFASASRRVDKRGRVSATSRTMAK</sequence>
<proteinExistence type="predicted"/>
<dbReference type="Proteomes" id="UP000326799">
    <property type="component" value="Unassembled WGS sequence"/>
</dbReference>
<dbReference type="EMBL" id="ML733455">
    <property type="protein sequence ID" value="KAB8218027.1"/>
    <property type="molecule type" value="Genomic_DNA"/>
</dbReference>
<gene>
    <name evidence="2" type="ORF">BDV33DRAFT_205809</name>
</gene>
<protein>
    <submittedName>
        <fullName evidence="2">Uncharacterized protein</fullName>
    </submittedName>
</protein>
<evidence type="ECO:0000313" key="2">
    <source>
        <dbReference type="EMBL" id="KAB8218027.1"/>
    </source>
</evidence>
<name>A0A5N6EL24_9EURO</name>